<evidence type="ECO:0000313" key="1">
    <source>
        <dbReference type="EMBL" id="GAA4444426.1"/>
    </source>
</evidence>
<evidence type="ECO:0008006" key="3">
    <source>
        <dbReference type="Google" id="ProtNLM"/>
    </source>
</evidence>
<name>A0ABP8M8K2_9BACT</name>
<evidence type="ECO:0000313" key="2">
    <source>
        <dbReference type="Proteomes" id="UP001501508"/>
    </source>
</evidence>
<dbReference type="Gene3D" id="3.30.160.100">
    <property type="entry name" value="Ribosome hibernation promotion factor-like"/>
    <property type="match status" value="1"/>
</dbReference>
<dbReference type="InterPro" id="IPR003489">
    <property type="entry name" value="RHF/RaiA"/>
</dbReference>
<proteinExistence type="predicted"/>
<protein>
    <recommendedName>
        <fullName evidence="3">Ribosomal subunit interface protein</fullName>
    </recommendedName>
</protein>
<reference evidence="2" key="1">
    <citation type="journal article" date="2019" name="Int. J. Syst. Evol. Microbiol.">
        <title>The Global Catalogue of Microorganisms (GCM) 10K type strain sequencing project: providing services to taxonomists for standard genome sequencing and annotation.</title>
        <authorList>
            <consortium name="The Broad Institute Genomics Platform"/>
            <consortium name="The Broad Institute Genome Sequencing Center for Infectious Disease"/>
            <person name="Wu L."/>
            <person name="Ma J."/>
        </authorList>
    </citation>
    <scope>NUCLEOTIDE SEQUENCE [LARGE SCALE GENOMIC DNA]</scope>
    <source>
        <strain evidence="2">JCM 31920</strain>
    </source>
</reference>
<accession>A0ABP8M8K2</accession>
<organism evidence="1 2">
    <name type="scientific">Ravibacter arvi</name>
    <dbReference type="NCBI Taxonomy" id="2051041"/>
    <lineage>
        <taxon>Bacteria</taxon>
        <taxon>Pseudomonadati</taxon>
        <taxon>Bacteroidota</taxon>
        <taxon>Cytophagia</taxon>
        <taxon>Cytophagales</taxon>
        <taxon>Spirosomataceae</taxon>
        <taxon>Ravibacter</taxon>
    </lineage>
</organism>
<dbReference type="NCBIfam" id="TIGR00741">
    <property type="entry name" value="yfiA"/>
    <property type="match status" value="1"/>
</dbReference>
<dbReference type="InterPro" id="IPR036567">
    <property type="entry name" value="RHF-like"/>
</dbReference>
<sequence>MRLQMQAVRFNADERLLAFIQQKMNKLETFYDNITSGDVFLKLDKSENNKIQKKLVEVKLYVPGGSVFVREAGTTFEEATDLAIDTLKMRVKKFKNKRAEVRNGKPLLVEADTEDQEEI</sequence>
<comment type="caution">
    <text evidence="1">The sequence shown here is derived from an EMBL/GenBank/DDBJ whole genome shotgun (WGS) entry which is preliminary data.</text>
</comment>
<keyword evidence="2" id="KW-1185">Reference proteome</keyword>
<dbReference type="Proteomes" id="UP001501508">
    <property type="component" value="Unassembled WGS sequence"/>
</dbReference>
<gene>
    <name evidence="1" type="ORF">GCM10023091_34520</name>
</gene>
<dbReference type="Pfam" id="PF02482">
    <property type="entry name" value="Ribosomal_S30AE"/>
    <property type="match status" value="1"/>
</dbReference>
<dbReference type="SUPFAM" id="SSF69754">
    <property type="entry name" value="Ribosome binding protein Y (YfiA homologue)"/>
    <property type="match status" value="1"/>
</dbReference>
<dbReference type="EMBL" id="BAABEY010000032">
    <property type="protein sequence ID" value="GAA4444426.1"/>
    <property type="molecule type" value="Genomic_DNA"/>
</dbReference>